<gene>
    <name evidence="1" type="ORF">BJ122_102257</name>
</gene>
<dbReference type="Proteomes" id="UP000248148">
    <property type="component" value="Unassembled WGS sequence"/>
</dbReference>
<accession>A0A318TJI1</accession>
<name>A0A318TJI1_9BRAD</name>
<proteinExistence type="predicted"/>
<keyword evidence="2" id="KW-1185">Reference proteome</keyword>
<dbReference type="EMBL" id="QJTI01000002">
    <property type="protein sequence ID" value="PYF05031.1"/>
    <property type="molecule type" value="Genomic_DNA"/>
</dbReference>
<dbReference type="AlphaFoldDB" id="A0A318TJI1"/>
<comment type="caution">
    <text evidence="1">The sequence shown here is derived from an EMBL/GenBank/DDBJ whole genome shotgun (WGS) entry which is preliminary data.</text>
</comment>
<protein>
    <submittedName>
        <fullName evidence="1">Uncharacterized protein</fullName>
    </submittedName>
</protein>
<sequence>MNNSLLAAVNAAADAPDQGATARVIDASAAQIAQARAEGFAEGEQKGRAEAVKTERTRCAAILGAEAAKGREAMAHFCAFETDMSADQAVAMMGKAPALEATAPAMAAQSPLDRAMSKFAGPVGADAQPAVQSASIDFGGIYAARQAAVAAARK</sequence>
<reference evidence="1 2" key="1">
    <citation type="submission" date="2018-06" db="EMBL/GenBank/DDBJ databases">
        <title>Genomic Encyclopedia of Archaeal and Bacterial Type Strains, Phase II (KMG-II): from individual species to whole genera.</title>
        <authorList>
            <person name="Goeker M."/>
        </authorList>
    </citation>
    <scope>NUCLEOTIDE SEQUENCE [LARGE SCALE GENOMIC DNA]</scope>
    <source>
        <strain evidence="1 2">JCM 11668</strain>
    </source>
</reference>
<evidence type="ECO:0000313" key="2">
    <source>
        <dbReference type="Proteomes" id="UP000248148"/>
    </source>
</evidence>
<evidence type="ECO:0000313" key="1">
    <source>
        <dbReference type="EMBL" id="PYF05031.1"/>
    </source>
</evidence>
<organism evidence="1 2">
    <name type="scientific">Rhodopseudomonas faecalis</name>
    <dbReference type="NCBI Taxonomy" id="99655"/>
    <lineage>
        <taxon>Bacteria</taxon>
        <taxon>Pseudomonadati</taxon>
        <taxon>Pseudomonadota</taxon>
        <taxon>Alphaproteobacteria</taxon>
        <taxon>Hyphomicrobiales</taxon>
        <taxon>Nitrobacteraceae</taxon>
        <taxon>Rhodopseudomonas</taxon>
    </lineage>
</organism>